<accession>A0A1R2C4H0</accession>
<dbReference type="InterPro" id="IPR014388">
    <property type="entry name" value="3-oxoacid_CoA-transferase"/>
</dbReference>
<dbReference type="Pfam" id="PF01144">
    <property type="entry name" value="CoA_trans"/>
    <property type="match status" value="2"/>
</dbReference>
<keyword evidence="5" id="KW-1185">Reference proteome</keyword>
<evidence type="ECO:0000313" key="5">
    <source>
        <dbReference type="Proteomes" id="UP000187209"/>
    </source>
</evidence>
<dbReference type="PIRSF" id="PIRSF000858">
    <property type="entry name" value="SCOT-t"/>
    <property type="match status" value="1"/>
</dbReference>
<dbReference type="Gene3D" id="3.40.1080.10">
    <property type="entry name" value="Glutaconate Coenzyme A-transferase"/>
    <property type="match status" value="2"/>
</dbReference>
<sequence>MFKYVRRLFTIAKIYDNPTEAIADIRTGSSIAIGGYMNAGVPENLVNALKAYGNYDFTVITQGSSIENYGVNALINSKQVKRLITPFLGSKEINRQYHNGELELELVPGGTLAEKIRAAGAGIPGFWTSTGVGTIIEEGGFPIKYKRGGTGILIQAEGKEKRFFNGREHIYEEAIRTEYALVKAWKADKLGNCIYHRAAMNFNPEIAICAKHTIIEAEEIVPIGELPPDEIDTPAIFVERIVLGEKYSQHVNQKMQFDEQDEHDEKTMESLTRIAKRVSKELKSGMYVKIDQGIPSLVPQYLDEGVILASSSGIIGVGKSESTAYMDPSLVYEDGLLGSITKGGVVVSTNMMMDLLRGGHFDASVMGAFQVSSFGDLSNWYVPGVYVKGIGGSMDSVADKNLKIIVAMKHTHHDRPKIVSECTLPLTGRNCVKLLVTELGVFDFREDGLNLMEMAEGVTLEHIRSKTGCGFTISSDLKTMSVD</sequence>
<dbReference type="InterPro" id="IPR037171">
    <property type="entry name" value="NagB/RpiA_transferase-like"/>
</dbReference>
<organism evidence="4 5">
    <name type="scientific">Stentor coeruleus</name>
    <dbReference type="NCBI Taxonomy" id="5963"/>
    <lineage>
        <taxon>Eukaryota</taxon>
        <taxon>Sar</taxon>
        <taxon>Alveolata</taxon>
        <taxon>Ciliophora</taxon>
        <taxon>Postciliodesmatophora</taxon>
        <taxon>Heterotrichea</taxon>
        <taxon>Heterotrichida</taxon>
        <taxon>Stentoridae</taxon>
        <taxon>Stentor</taxon>
    </lineage>
</organism>
<comment type="catalytic activity">
    <reaction evidence="3">
        <text>a 3-oxo acid + succinyl-CoA = a 3-oxoacyl-CoA + succinate</text>
        <dbReference type="Rhea" id="RHEA:24564"/>
        <dbReference type="ChEBI" id="CHEBI:30031"/>
        <dbReference type="ChEBI" id="CHEBI:35973"/>
        <dbReference type="ChEBI" id="CHEBI:57292"/>
        <dbReference type="ChEBI" id="CHEBI:90726"/>
        <dbReference type="EC" id="2.8.3.5"/>
    </reaction>
</comment>
<dbReference type="PANTHER" id="PTHR13707">
    <property type="entry name" value="KETOACID-COENZYME A TRANSFERASE"/>
    <property type="match status" value="1"/>
</dbReference>
<dbReference type="InterPro" id="IPR004165">
    <property type="entry name" value="CoA_trans_fam_I"/>
</dbReference>
<evidence type="ECO:0000256" key="2">
    <source>
        <dbReference type="ARBA" id="ARBA00022679"/>
    </source>
</evidence>
<comment type="function">
    <text evidence="3">Key enzyme for ketone body catabolism. Transfers the CoA moiety from succinate to acetoacetate. Formation of the enzyme-CoA intermediate proceeds via an unstable anhydride species formed between the carboxylate groups of the enzyme and substrate.</text>
</comment>
<dbReference type="OrthoDB" id="1933379at2759"/>
<dbReference type="EC" id="2.8.3.5" evidence="3"/>
<evidence type="ECO:0000313" key="4">
    <source>
        <dbReference type="EMBL" id="OMJ83906.1"/>
    </source>
</evidence>
<comment type="similarity">
    <text evidence="1 3">Belongs to the 3-oxoacid CoA-transferase family.</text>
</comment>
<dbReference type="SMART" id="SM00882">
    <property type="entry name" value="CoA_trans"/>
    <property type="match status" value="2"/>
</dbReference>
<keyword evidence="2 3" id="KW-0808">Transferase</keyword>
<dbReference type="GO" id="GO:0008260">
    <property type="term" value="F:succinyl-CoA:3-oxo-acid CoA-transferase activity"/>
    <property type="evidence" value="ECO:0007669"/>
    <property type="project" value="UniProtKB-EC"/>
</dbReference>
<evidence type="ECO:0000256" key="1">
    <source>
        <dbReference type="ARBA" id="ARBA00007154"/>
    </source>
</evidence>
<dbReference type="PANTHER" id="PTHR13707:SF60">
    <property type="entry name" value="ACETATE COA-TRANSFERASE SUBUNIT ALPHA"/>
    <property type="match status" value="1"/>
</dbReference>
<reference evidence="4 5" key="1">
    <citation type="submission" date="2016-11" db="EMBL/GenBank/DDBJ databases">
        <title>The macronuclear genome of Stentor coeruleus: a giant cell with tiny introns.</title>
        <authorList>
            <person name="Slabodnick M."/>
            <person name="Ruby J.G."/>
            <person name="Reiff S.B."/>
            <person name="Swart E.C."/>
            <person name="Gosai S."/>
            <person name="Prabakaran S."/>
            <person name="Witkowska E."/>
            <person name="Larue G.E."/>
            <person name="Fisher S."/>
            <person name="Freeman R.M."/>
            <person name="Gunawardena J."/>
            <person name="Chu W."/>
            <person name="Stover N.A."/>
            <person name="Gregory B.D."/>
            <person name="Nowacki M."/>
            <person name="Derisi J."/>
            <person name="Roy S.W."/>
            <person name="Marshall W.F."/>
            <person name="Sood P."/>
        </authorList>
    </citation>
    <scope>NUCLEOTIDE SEQUENCE [LARGE SCALE GENOMIC DNA]</scope>
    <source>
        <strain evidence="4">WM001</strain>
    </source>
</reference>
<dbReference type="SUPFAM" id="SSF100950">
    <property type="entry name" value="NagB/RpiA/CoA transferase-like"/>
    <property type="match status" value="2"/>
</dbReference>
<comment type="pathway">
    <text evidence="3">Ketone metabolism; succinyl-CoA degradation; acetoacetyl-CoA from succinyl-CoA: step 1/1.</text>
</comment>
<comment type="caution">
    <text evidence="4">The sequence shown here is derived from an EMBL/GenBank/DDBJ whole genome shotgun (WGS) entry which is preliminary data.</text>
</comment>
<keyword evidence="3" id="KW-0496">Mitochondrion</keyword>
<dbReference type="Proteomes" id="UP000187209">
    <property type="component" value="Unassembled WGS sequence"/>
</dbReference>
<proteinExistence type="inferred from homology"/>
<dbReference type="UniPathway" id="UPA00929">
    <property type="reaction ID" value="UER00894"/>
</dbReference>
<dbReference type="EMBL" id="MPUH01000287">
    <property type="protein sequence ID" value="OMJ83906.1"/>
    <property type="molecule type" value="Genomic_DNA"/>
</dbReference>
<dbReference type="GO" id="GO:0046952">
    <property type="term" value="P:ketone body catabolic process"/>
    <property type="evidence" value="ECO:0007669"/>
    <property type="project" value="InterPro"/>
</dbReference>
<name>A0A1R2C4H0_9CILI</name>
<evidence type="ECO:0000256" key="3">
    <source>
        <dbReference type="PIRNR" id="PIRNR000858"/>
    </source>
</evidence>
<gene>
    <name evidence="4" type="ORF">SteCoe_15061</name>
</gene>
<dbReference type="AlphaFoldDB" id="A0A1R2C4H0"/>
<protein>
    <recommendedName>
        <fullName evidence="3">Succinyl-CoA:3-ketoacid-coenzyme A transferase</fullName>
        <ecNumber evidence="3">2.8.3.5</ecNumber>
    </recommendedName>
</protein>